<dbReference type="AlphaFoldDB" id="A0A822ZTY5"/>
<proteinExistence type="predicted"/>
<evidence type="ECO:0000313" key="3">
    <source>
        <dbReference type="Proteomes" id="UP000607653"/>
    </source>
</evidence>
<evidence type="ECO:0000256" key="1">
    <source>
        <dbReference type="SAM" id="MobiDB-lite"/>
    </source>
</evidence>
<evidence type="ECO:0000313" key="2">
    <source>
        <dbReference type="EMBL" id="DAD45338.1"/>
    </source>
</evidence>
<dbReference type="EMBL" id="DUZY01000007">
    <property type="protein sequence ID" value="DAD45338.1"/>
    <property type="molecule type" value="Genomic_DNA"/>
</dbReference>
<keyword evidence="3" id="KW-1185">Reference proteome</keyword>
<accession>A0A822ZTY5</accession>
<sequence length="137" mass="14838">MLSKVLKVKRVDKPGIYLGLPADMELYVGERTLILTLKTSGSGPSPGEQFRRSPVASSRGDSKKCFIREAIVDDFRPESLPSPPGPPSLLCACVFQIGFRMLLPCNSFPANVPVALTLAAGSPFPLVVLLCSRKPFY</sequence>
<comment type="caution">
    <text evidence="2">The sequence shown here is derived from an EMBL/GenBank/DDBJ whole genome shotgun (WGS) entry which is preliminary data.</text>
</comment>
<dbReference type="Proteomes" id="UP000607653">
    <property type="component" value="Unassembled WGS sequence"/>
</dbReference>
<name>A0A822ZTY5_NELNU</name>
<organism evidence="2 3">
    <name type="scientific">Nelumbo nucifera</name>
    <name type="common">Sacred lotus</name>
    <dbReference type="NCBI Taxonomy" id="4432"/>
    <lineage>
        <taxon>Eukaryota</taxon>
        <taxon>Viridiplantae</taxon>
        <taxon>Streptophyta</taxon>
        <taxon>Embryophyta</taxon>
        <taxon>Tracheophyta</taxon>
        <taxon>Spermatophyta</taxon>
        <taxon>Magnoliopsida</taxon>
        <taxon>Proteales</taxon>
        <taxon>Nelumbonaceae</taxon>
        <taxon>Nelumbo</taxon>
    </lineage>
</organism>
<gene>
    <name evidence="2" type="ORF">HUJ06_003568</name>
</gene>
<reference evidence="2 3" key="1">
    <citation type="journal article" date="2020" name="Mol. Biol. Evol.">
        <title>Distinct Expression and Methylation Patterns for Genes with Different Fates following a Single Whole-Genome Duplication in Flowering Plants.</title>
        <authorList>
            <person name="Shi T."/>
            <person name="Rahmani R.S."/>
            <person name="Gugger P.F."/>
            <person name="Wang M."/>
            <person name="Li H."/>
            <person name="Zhang Y."/>
            <person name="Li Z."/>
            <person name="Wang Q."/>
            <person name="Van de Peer Y."/>
            <person name="Marchal K."/>
            <person name="Chen J."/>
        </authorList>
    </citation>
    <scope>NUCLEOTIDE SEQUENCE [LARGE SCALE GENOMIC DNA]</scope>
    <source>
        <tissue evidence="2">Leaf</tissue>
    </source>
</reference>
<feature type="region of interest" description="Disordered" evidence="1">
    <location>
        <begin position="38"/>
        <end position="61"/>
    </location>
</feature>
<protein>
    <submittedName>
        <fullName evidence="2">Uncharacterized protein</fullName>
    </submittedName>
</protein>